<protein>
    <recommendedName>
        <fullName evidence="4">Secreted protein</fullName>
    </recommendedName>
</protein>
<keyword evidence="3" id="KW-1185">Reference proteome</keyword>
<accession>A0A1C4YS38</accession>
<proteinExistence type="predicted"/>
<feature type="chain" id="PRO_5008709474" description="Secreted protein" evidence="1">
    <location>
        <begin position="26"/>
        <end position="191"/>
    </location>
</feature>
<dbReference type="Proteomes" id="UP000198224">
    <property type="component" value="Chromosome I"/>
</dbReference>
<evidence type="ECO:0000313" key="2">
    <source>
        <dbReference type="EMBL" id="SCF23508.1"/>
    </source>
</evidence>
<sequence>MIRSMRTASLAIALTVALLSTGASAVASPRASGPSPAVARPGLAPVGAVGTYLDEKGNVLSMRGRDADLVAGSALLLGCTPGNGADQPHWSSPDVSGHGTYVKGTCTNNTAKVYNCLYEWYTDSTWRQKACSSTVTVNAGGGSANRSNARHVCHSTSQLISWRNHEDVDVIGEVDDGNNPYRDASVWCVVN</sequence>
<reference evidence="3" key="1">
    <citation type="submission" date="2016-06" db="EMBL/GenBank/DDBJ databases">
        <authorList>
            <person name="Varghese N."/>
            <person name="Submissions Spin"/>
        </authorList>
    </citation>
    <scope>NUCLEOTIDE SEQUENCE [LARGE SCALE GENOMIC DNA]</scope>
    <source>
        <strain evidence="3">DSM 45160</strain>
    </source>
</reference>
<organism evidence="2 3">
    <name type="scientific">Micromonospora chokoriensis</name>
    <dbReference type="NCBI Taxonomy" id="356851"/>
    <lineage>
        <taxon>Bacteria</taxon>
        <taxon>Bacillati</taxon>
        <taxon>Actinomycetota</taxon>
        <taxon>Actinomycetes</taxon>
        <taxon>Micromonosporales</taxon>
        <taxon>Micromonosporaceae</taxon>
        <taxon>Micromonospora</taxon>
    </lineage>
</organism>
<feature type="signal peptide" evidence="1">
    <location>
        <begin position="1"/>
        <end position="25"/>
    </location>
</feature>
<keyword evidence="1" id="KW-0732">Signal</keyword>
<evidence type="ECO:0008006" key="4">
    <source>
        <dbReference type="Google" id="ProtNLM"/>
    </source>
</evidence>
<dbReference type="EMBL" id="LT607409">
    <property type="protein sequence ID" value="SCF23508.1"/>
    <property type="molecule type" value="Genomic_DNA"/>
</dbReference>
<evidence type="ECO:0000313" key="3">
    <source>
        <dbReference type="Proteomes" id="UP000198224"/>
    </source>
</evidence>
<gene>
    <name evidence="2" type="ORF">GA0070612_5155</name>
</gene>
<name>A0A1C4YS38_9ACTN</name>
<dbReference type="AlphaFoldDB" id="A0A1C4YS38"/>
<evidence type="ECO:0000256" key="1">
    <source>
        <dbReference type="SAM" id="SignalP"/>
    </source>
</evidence>